<name>A0ABT3RFI2_9BACT</name>
<keyword evidence="3" id="KW-1185">Reference proteome</keyword>
<dbReference type="Proteomes" id="UP001207228">
    <property type="component" value="Unassembled WGS sequence"/>
</dbReference>
<dbReference type="InterPro" id="IPR011990">
    <property type="entry name" value="TPR-like_helical_dom_sf"/>
</dbReference>
<proteinExistence type="predicted"/>
<comment type="caution">
    <text evidence="2">The sequence shown here is derived from an EMBL/GenBank/DDBJ whole genome shotgun (WGS) entry which is preliminary data.</text>
</comment>
<reference evidence="2 3" key="1">
    <citation type="submission" date="2022-11" db="EMBL/GenBank/DDBJ databases">
        <title>The characterization of three novel Bacteroidetes species and genomic analysis of their roles in tidal elemental geochemical cycles.</title>
        <authorList>
            <person name="Ma K.-J."/>
        </authorList>
    </citation>
    <scope>NUCLEOTIDE SEQUENCE [LARGE SCALE GENOMIC DNA]</scope>
    <source>
        <strain evidence="2 3">M82</strain>
    </source>
</reference>
<sequence>MLKRLPFILLLFVIQVALADNKAVYAVSELRAEYLEASKDKDAAERFNKKMGKYEEKDPVVLAYKAASEAVMAKYVWNPYSKLKQIRTAAAIFEEAVKLDKDNPEIRFLRFTVEHYVPRYLNLSTNLESDKKVMISSLKSHPDSGVSTEFARTMRDFLLTKDHCTEAEKKELRRISI</sequence>
<keyword evidence="1" id="KW-0732">Signal</keyword>
<dbReference type="RefSeq" id="WP_266052234.1">
    <property type="nucleotide sequence ID" value="NZ_JAPFQO010000006.1"/>
</dbReference>
<organism evidence="2 3">
    <name type="scientific">Pontibacter anaerobius</name>
    <dbReference type="NCBI Taxonomy" id="2993940"/>
    <lineage>
        <taxon>Bacteria</taxon>
        <taxon>Pseudomonadati</taxon>
        <taxon>Bacteroidota</taxon>
        <taxon>Cytophagia</taxon>
        <taxon>Cytophagales</taxon>
        <taxon>Hymenobacteraceae</taxon>
        <taxon>Pontibacter</taxon>
    </lineage>
</organism>
<evidence type="ECO:0000256" key="1">
    <source>
        <dbReference type="SAM" id="SignalP"/>
    </source>
</evidence>
<dbReference type="SUPFAM" id="SSF48452">
    <property type="entry name" value="TPR-like"/>
    <property type="match status" value="1"/>
</dbReference>
<feature type="signal peptide" evidence="1">
    <location>
        <begin position="1"/>
        <end position="19"/>
    </location>
</feature>
<evidence type="ECO:0000313" key="2">
    <source>
        <dbReference type="EMBL" id="MCX2740169.1"/>
    </source>
</evidence>
<gene>
    <name evidence="2" type="ORF">OO017_09450</name>
</gene>
<protein>
    <recommendedName>
        <fullName evidence="4">Tetratricopeptide repeat protein</fullName>
    </recommendedName>
</protein>
<evidence type="ECO:0000313" key="3">
    <source>
        <dbReference type="Proteomes" id="UP001207228"/>
    </source>
</evidence>
<feature type="chain" id="PRO_5046037054" description="Tetratricopeptide repeat protein" evidence="1">
    <location>
        <begin position="20"/>
        <end position="177"/>
    </location>
</feature>
<dbReference type="EMBL" id="JAPFQO010000006">
    <property type="protein sequence ID" value="MCX2740169.1"/>
    <property type="molecule type" value="Genomic_DNA"/>
</dbReference>
<evidence type="ECO:0008006" key="4">
    <source>
        <dbReference type="Google" id="ProtNLM"/>
    </source>
</evidence>
<accession>A0ABT3RFI2</accession>